<feature type="transmembrane region" description="Helical" evidence="6">
    <location>
        <begin position="119"/>
        <end position="138"/>
    </location>
</feature>
<evidence type="ECO:0000256" key="4">
    <source>
        <dbReference type="ARBA" id="ARBA00022989"/>
    </source>
</evidence>
<dbReference type="EMBL" id="JAIOIV010000094">
    <property type="protein sequence ID" value="MBZ0156866.1"/>
    <property type="molecule type" value="Genomic_DNA"/>
</dbReference>
<accession>A0A953J5Y7</accession>
<organism evidence="7 8">
    <name type="scientific">Candidatus Nitrobium versatile</name>
    <dbReference type="NCBI Taxonomy" id="2884831"/>
    <lineage>
        <taxon>Bacteria</taxon>
        <taxon>Pseudomonadati</taxon>
        <taxon>Nitrospirota</taxon>
        <taxon>Nitrospiria</taxon>
        <taxon>Nitrospirales</taxon>
        <taxon>Nitrospiraceae</taxon>
        <taxon>Candidatus Nitrobium</taxon>
    </lineage>
</organism>
<evidence type="ECO:0000256" key="3">
    <source>
        <dbReference type="ARBA" id="ARBA00022692"/>
    </source>
</evidence>
<dbReference type="AlphaFoldDB" id="A0A953J5Y7"/>
<comment type="caution">
    <text evidence="7">The sequence shown here is derived from an EMBL/GenBank/DDBJ whole genome shotgun (WGS) entry which is preliminary data.</text>
</comment>
<dbReference type="PANTHER" id="PTHR30250">
    <property type="entry name" value="PST FAMILY PREDICTED COLANIC ACID TRANSPORTER"/>
    <property type="match status" value="1"/>
</dbReference>
<proteinExistence type="predicted"/>
<dbReference type="Pfam" id="PF13440">
    <property type="entry name" value="Polysacc_synt_3"/>
    <property type="match status" value="1"/>
</dbReference>
<feature type="transmembrane region" description="Helical" evidence="6">
    <location>
        <begin position="213"/>
        <end position="232"/>
    </location>
</feature>
<sequence>MKKEVLGRNFLYTSGAFLLTNLFGYLFHAVASRKLGPPLYAEFTVLYTLLFTLSRPVPVLATAVARVAVLGRGEGRDFGEIRRFSFRLGTALSLGLGLGTVLLAPLFEHFLHAGNRKLFLFLGLTLFIWGMAGIYRGLLVSLEHFRDISYADTLEMLVRAACGSFLLLAGFGSAGAFWSVAAGALVLFVLVLRRGEKIEEGYTRRLQNGDSKGSASTIAGKVFLIALPVGLFTELDTLLIKRLFSPDEAGMYAAAALIGKGLLLFSVALSSVLYPRLVEGGRDKRGLRTFLLGVKGVLLLFCAGFLFLLVAGEPFIALLFGPQYRNVAAFAPWYLLSLTPLALHLQIANYKSAIGGRKEGLWLWGILAGYFICLEAFSSTLSVYLYAIFLFHSLAAPLSFLFLYRRHRGRRE</sequence>
<evidence type="ECO:0000256" key="6">
    <source>
        <dbReference type="SAM" id="Phobius"/>
    </source>
</evidence>
<feature type="transmembrane region" description="Helical" evidence="6">
    <location>
        <begin position="360"/>
        <end position="377"/>
    </location>
</feature>
<keyword evidence="4 6" id="KW-1133">Transmembrane helix</keyword>
<feature type="transmembrane region" description="Helical" evidence="6">
    <location>
        <begin position="252"/>
        <end position="274"/>
    </location>
</feature>
<comment type="subcellular location">
    <subcellularLocation>
        <location evidence="1">Cell membrane</location>
        <topology evidence="1">Multi-pass membrane protein</topology>
    </subcellularLocation>
</comment>
<feature type="transmembrane region" description="Helical" evidence="6">
    <location>
        <begin position="286"/>
        <end position="310"/>
    </location>
</feature>
<evidence type="ECO:0000313" key="7">
    <source>
        <dbReference type="EMBL" id="MBZ0156866.1"/>
    </source>
</evidence>
<feature type="transmembrane region" description="Helical" evidence="6">
    <location>
        <begin position="383"/>
        <end position="404"/>
    </location>
</feature>
<evidence type="ECO:0000256" key="2">
    <source>
        <dbReference type="ARBA" id="ARBA00022475"/>
    </source>
</evidence>
<feature type="transmembrane region" description="Helical" evidence="6">
    <location>
        <begin position="86"/>
        <end position="107"/>
    </location>
</feature>
<gene>
    <name evidence="7" type="ORF">K8I29_11745</name>
</gene>
<dbReference type="GO" id="GO:0005886">
    <property type="term" value="C:plasma membrane"/>
    <property type="evidence" value="ECO:0007669"/>
    <property type="project" value="UniProtKB-SubCell"/>
</dbReference>
<name>A0A953J5Y7_9BACT</name>
<feature type="transmembrane region" description="Helical" evidence="6">
    <location>
        <begin position="12"/>
        <end position="31"/>
    </location>
</feature>
<keyword evidence="5 6" id="KW-0472">Membrane</keyword>
<evidence type="ECO:0000256" key="1">
    <source>
        <dbReference type="ARBA" id="ARBA00004651"/>
    </source>
</evidence>
<reference evidence="7" key="2">
    <citation type="submission" date="2021-08" db="EMBL/GenBank/DDBJ databases">
        <authorList>
            <person name="Dalcin Martins P."/>
        </authorList>
    </citation>
    <scope>NUCLEOTIDE SEQUENCE</scope>
    <source>
        <strain evidence="7">MAG_39</strain>
    </source>
</reference>
<dbReference type="Proteomes" id="UP000705867">
    <property type="component" value="Unassembled WGS sequence"/>
</dbReference>
<evidence type="ECO:0000256" key="5">
    <source>
        <dbReference type="ARBA" id="ARBA00023136"/>
    </source>
</evidence>
<protein>
    <submittedName>
        <fullName evidence="7">Oligosaccharide flippase family protein</fullName>
    </submittedName>
</protein>
<keyword evidence="2" id="KW-1003">Cell membrane</keyword>
<feature type="transmembrane region" description="Helical" evidence="6">
    <location>
        <begin position="175"/>
        <end position="192"/>
    </location>
</feature>
<reference evidence="7" key="1">
    <citation type="journal article" date="2021" name="bioRxiv">
        <title>Unraveling nitrogen, sulfur and carbon metabolic pathways and microbial community transcriptional responses to substrate deprivation and toxicity stresses in a bioreactor mimicking anoxic brackish coastal sediment conditions.</title>
        <authorList>
            <person name="Martins P.D."/>
            <person name="Echeveste M.J."/>
            <person name="Arshad A."/>
            <person name="Kurth J."/>
            <person name="Ouboter H."/>
            <person name="Jetten M.S.M."/>
            <person name="Welte C.U."/>
        </authorList>
    </citation>
    <scope>NUCLEOTIDE SEQUENCE</scope>
    <source>
        <strain evidence="7">MAG_39</strain>
    </source>
</reference>
<evidence type="ECO:0000313" key="8">
    <source>
        <dbReference type="Proteomes" id="UP000705867"/>
    </source>
</evidence>
<dbReference type="PANTHER" id="PTHR30250:SF26">
    <property type="entry name" value="PSMA PROTEIN"/>
    <property type="match status" value="1"/>
</dbReference>
<keyword evidence="3 6" id="KW-0812">Transmembrane</keyword>
<dbReference type="InterPro" id="IPR050833">
    <property type="entry name" value="Poly_Biosynth_Transport"/>
</dbReference>
<feature type="transmembrane region" description="Helical" evidence="6">
    <location>
        <begin position="330"/>
        <end position="348"/>
    </location>
</feature>